<dbReference type="EMBL" id="MIJZ01000004">
    <property type="protein sequence ID" value="OEG12773.1"/>
    <property type="molecule type" value="Genomic_DNA"/>
</dbReference>
<keyword evidence="2" id="KW-0732">Signal</keyword>
<accession>A0A1E5GJ73</accession>
<feature type="transmembrane region" description="Helical" evidence="1">
    <location>
        <begin position="307"/>
        <end position="328"/>
    </location>
</feature>
<keyword evidence="1" id="KW-0812">Transmembrane</keyword>
<evidence type="ECO:0000256" key="1">
    <source>
        <dbReference type="SAM" id="Phobius"/>
    </source>
</evidence>
<dbReference type="InterPro" id="IPR010317">
    <property type="entry name" value="WxLIP_PGBD"/>
</dbReference>
<dbReference type="Pfam" id="PF06030">
    <property type="entry name" value="WxLIP_PGBD"/>
    <property type="match status" value="1"/>
</dbReference>
<organism evidence="5 6">
    <name type="scientific">Enterococcus ureasiticus</name>
    <dbReference type="NCBI Taxonomy" id="903984"/>
    <lineage>
        <taxon>Bacteria</taxon>
        <taxon>Bacillati</taxon>
        <taxon>Bacillota</taxon>
        <taxon>Bacilli</taxon>
        <taxon>Lactobacillales</taxon>
        <taxon>Enterococcaceae</taxon>
        <taxon>Enterococcus</taxon>
    </lineage>
</organism>
<dbReference type="AlphaFoldDB" id="A0A1E5GJ73"/>
<name>A0A1E5GJ73_9ENTE</name>
<feature type="domain" description="WxL Interacting Protein peptidoglycan binding" evidence="3">
    <location>
        <begin position="32"/>
        <end position="150"/>
    </location>
</feature>
<dbReference type="Proteomes" id="UP000094068">
    <property type="component" value="Unassembled WGS sequence"/>
</dbReference>
<keyword evidence="6" id="KW-1185">Reference proteome</keyword>
<dbReference type="RefSeq" id="WP_069645585.1">
    <property type="nucleotide sequence ID" value="NZ_MIJZ01000004.1"/>
</dbReference>
<comment type="caution">
    <text evidence="5">The sequence shown here is derived from an EMBL/GenBank/DDBJ whole genome shotgun (WGS) entry which is preliminary data.</text>
</comment>
<sequence>MKKNNYIAVLLLMGLCFILFPNRAHAADNLGYTVSAVPSSKQIDFEQSYFYLQTTPGEEQQLKVKVKSTQKEPVKIKIYPTDAYTGEKGTIEYTEDSKLLDETLKEPVSSLVKVETPTITVENFEEKEVTIQLTPPKESYSGVKMGVLVFELDDSGEKKSMVKNKFSFRLGLVISETGDDYRDSKSLNLLEAKSTLRRGKKMVLATLQNPEPKVLSDLEIQAEVKEKESNKIIKKETVKGYKMSPNSRFDFEMDWGTATIKGGTYVLNMTVTNGYNDWKFEKEFRITNEQARDMNDKSGFKIITPTWIKVATTMLILSTGVIVILLLVRRKKLEEQWKIKKKKRKRKKRKKKEGK</sequence>
<evidence type="ECO:0000256" key="2">
    <source>
        <dbReference type="SAM" id="SignalP"/>
    </source>
</evidence>
<feature type="chain" id="PRO_5009177502" evidence="2">
    <location>
        <begin position="27"/>
        <end position="355"/>
    </location>
</feature>
<evidence type="ECO:0000313" key="6">
    <source>
        <dbReference type="Proteomes" id="UP000094068"/>
    </source>
</evidence>
<evidence type="ECO:0000313" key="5">
    <source>
        <dbReference type="EMBL" id="OEG12773.1"/>
    </source>
</evidence>
<protein>
    <submittedName>
        <fullName evidence="5">Uncharacterized protein</fullName>
    </submittedName>
</protein>
<keyword evidence="1" id="KW-0472">Membrane</keyword>
<proteinExistence type="predicted"/>
<evidence type="ECO:0000259" key="4">
    <source>
        <dbReference type="Pfam" id="PF11797"/>
    </source>
</evidence>
<dbReference type="STRING" id="903984.BCR21_16465"/>
<dbReference type="OrthoDB" id="2148359at2"/>
<reference evidence="6" key="1">
    <citation type="submission" date="2016-09" db="EMBL/GenBank/DDBJ databases">
        <authorList>
            <person name="Gulvik C.A."/>
        </authorList>
    </citation>
    <scope>NUCLEOTIDE SEQUENCE [LARGE SCALE GENOMIC DNA]</scope>
    <source>
        <strain evidence="6">DSM 23328</strain>
    </source>
</reference>
<dbReference type="Pfam" id="PF11797">
    <property type="entry name" value="WxLIP_HBD"/>
    <property type="match status" value="1"/>
</dbReference>
<feature type="signal peptide" evidence="2">
    <location>
        <begin position="1"/>
        <end position="26"/>
    </location>
</feature>
<keyword evidence="1" id="KW-1133">Transmembrane helix</keyword>
<gene>
    <name evidence="5" type="ORF">BCR21_16465</name>
</gene>
<feature type="domain" description="WxL Interacting Protein host binding" evidence="4">
    <location>
        <begin position="158"/>
        <end position="295"/>
    </location>
</feature>
<evidence type="ECO:0000259" key="3">
    <source>
        <dbReference type="Pfam" id="PF06030"/>
    </source>
</evidence>
<dbReference type="InterPro" id="IPR021759">
    <property type="entry name" value="WxLIP_HBD"/>
</dbReference>